<evidence type="ECO:0000313" key="2">
    <source>
        <dbReference type="Proteomes" id="UP000199371"/>
    </source>
</evidence>
<evidence type="ECO:0008006" key="3">
    <source>
        <dbReference type="Google" id="ProtNLM"/>
    </source>
</evidence>
<keyword evidence="2" id="KW-1185">Reference proteome</keyword>
<dbReference type="InterPro" id="IPR007922">
    <property type="entry name" value="DciA-like"/>
</dbReference>
<dbReference type="EMBL" id="FNXF01000005">
    <property type="protein sequence ID" value="SEH86073.1"/>
    <property type="molecule type" value="Genomic_DNA"/>
</dbReference>
<protein>
    <recommendedName>
        <fullName evidence="3">DUF721 domain-containing protein</fullName>
    </recommendedName>
</protein>
<dbReference type="Proteomes" id="UP000199371">
    <property type="component" value="Unassembled WGS sequence"/>
</dbReference>
<dbReference type="OrthoDB" id="5767011at2"/>
<accession>A0A1H6LCE9</accession>
<dbReference type="RefSeq" id="WP_092792570.1">
    <property type="nucleotide sequence ID" value="NZ_FNXF01000005.1"/>
</dbReference>
<sequence length="162" mass="17618">MARYTQKPLDISKVLAHSTLASQQQQVSLVQQLNKVLADVLQLEQLSFCQVSCIRDGRAIILCASAPWLTSLKMQRDAILDNFRRKILPDLAGIEIEASPNGQISKLQLPVAQKNTHQLSDSAASALRSVAQNSEGPLKQALLKLAQNADPQQPNSGKTKPG</sequence>
<proteinExistence type="predicted"/>
<name>A0A1H6LCE9_9GAMM</name>
<gene>
    <name evidence="1" type="ORF">SAMN05660691_01858</name>
</gene>
<evidence type="ECO:0000313" key="1">
    <source>
        <dbReference type="EMBL" id="SEH86073.1"/>
    </source>
</evidence>
<dbReference type="AlphaFoldDB" id="A0A1H6LCE9"/>
<reference evidence="2" key="1">
    <citation type="submission" date="2016-10" db="EMBL/GenBank/DDBJ databases">
        <authorList>
            <person name="Varghese N."/>
            <person name="Submissions S."/>
        </authorList>
    </citation>
    <scope>NUCLEOTIDE SEQUENCE [LARGE SCALE GENOMIC DNA]</scope>
    <source>
        <strain evidence="2">DSM 17616</strain>
    </source>
</reference>
<dbReference type="Pfam" id="PF05258">
    <property type="entry name" value="DciA"/>
    <property type="match status" value="1"/>
</dbReference>
<dbReference type="STRING" id="173990.SAMN05660691_01858"/>
<organism evidence="1 2">
    <name type="scientific">Rheinheimera pacifica</name>
    <dbReference type="NCBI Taxonomy" id="173990"/>
    <lineage>
        <taxon>Bacteria</taxon>
        <taxon>Pseudomonadati</taxon>
        <taxon>Pseudomonadota</taxon>
        <taxon>Gammaproteobacteria</taxon>
        <taxon>Chromatiales</taxon>
        <taxon>Chromatiaceae</taxon>
        <taxon>Rheinheimera</taxon>
    </lineage>
</organism>